<evidence type="ECO:0000313" key="1">
    <source>
        <dbReference type="EMBL" id="TDK67425.1"/>
    </source>
</evidence>
<dbReference type="AlphaFoldDB" id="A0A4R5W4V4"/>
<dbReference type="Proteomes" id="UP000294829">
    <property type="component" value="Unassembled WGS sequence"/>
</dbReference>
<dbReference type="OrthoDB" id="7597008at2"/>
<name>A0A4R5W4V4_9BURK</name>
<accession>A0A4R5W4V4</accession>
<dbReference type="EMBL" id="SMYL01000002">
    <property type="protein sequence ID" value="TDK67425.1"/>
    <property type="molecule type" value="Genomic_DNA"/>
</dbReference>
<keyword evidence="2" id="KW-1185">Reference proteome</keyword>
<proteinExistence type="predicted"/>
<protein>
    <submittedName>
        <fullName evidence="1">Uncharacterized protein</fullName>
    </submittedName>
</protein>
<sequence>MNIEYVSAFEIGEDNSLWIIMKDVGRSEFQYVYRVGEGVYWHSQKNGFHYDPKGDVNLAKWFKHMIEMIQSEFGLVMRSSESLDWKNVPLDMQPEVLKKLNDK</sequence>
<dbReference type="RefSeq" id="WP_133326663.1">
    <property type="nucleotide sequence ID" value="NZ_SMYL01000002.1"/>
</dbReference>
<gene>
    <name evidence="1" type="ORF">E2I14_06640</name>
</gene>
<evidence type="ECO:0000313" key="2">
    <source>
        <dbReference type="Proteomes" id="UP000294829"/>
    </source>
</evidence>
<reference evidence="1 2" key="1">
    <citation type="submission" date="2019-03" db="EMBL/GenBank/DDBJ databases">
        <title>Sapientia aquatica gen. nov., sp. nov., isolated from a crater lake.</title>
        <authorList>
            <person name="Felfoldi T."/>
            <person name="Szabo A."/>
            <person name="Toth E."/>
            <person name="Schumann P."/>
            <person name="Keki Z."/>
            <person name="Marialigeti K."/>
            <person name="Mathe I."/>
        </authorList>
    </citation>
    <scope>NUCLEOTIDE SEQUENCE [LARGE SCALE GENOMIC DNA]</scope>
    <source>
        <strain evidence="1 2">SA-152</strain>
    </source>
</reference>
<comment type="caution">
    <text evidence="1">The sequence shown here is derived from an EMBL/GenBank/DDBJ whole genome shotgun (WGS) entry which is preliminary data.</text>
</comment>
<organism evidence="1 2">
    <name type="scientific">Sapientia aquatica</name>
    <dbReference type="NCBI Taxonomy" id="1549640"/>
    <lineage>
        <taxon>Bacteria</taxon>
        <taxon>Pseudomonadati</taxon>
        <taxon>Pseudomonadota</taxon>
        <taxon>Betaproteobacteria</taxon>
        <taxon>Burkholderiales</taxon>
        <taxon>Oxalobacteraceae</taxon>
        <taxon>Sapientia</taxon>
    </lineage>
</organism>